<evidence type="ECO:0000256" key="5">
    <source>
        <dbReference type="ARBA" id="ARBA00022801"/>
    </source>
</evidence>
<dbReference type="AlphaFoldDB" id="A0AAW1SDI5"/>
<evidence type="ECO:0000256" key="9">
    <source>
        <dbReference type="RuleBase" id="RU003465"/>
    </source>
</evidence>
<dbReference type="InterPro" id="IPR015655">
    <property type="entry name" value="PP2C"/>
</dbReference>
<dbReference type="PROSITE" id="PS01032">
    <property type="entry name" value="PPM_1"/>
    <property type="match status" value="1"/>
</dbReference>
<evidence type="ECO:0000256" key="6">
    <source>
        <dbReference type="ARBA" id="ARBA00022842"/>
    </source>
</evidence>
<feature type="region of interest" description="Disordered" evidence="10">
    <location>
        <begin position="152"/>
        <end position="341"/>
    </location>
</feature>
<gene>
    <name evidence="12" type="ORF">WJX81_000782</name>
</gene>
<evidence type="ECO:0000256" key="10">
    <source>
        <dbReference type="SAM" id="MobiDB-lite"/>
    </source>
</evidence>
<evidence type="ECO:0000259" key="11">
    <source>
        <dbReference type="PROSITE" id="PS51746"/>
    </source>
</evidence>
<reference evidence="12 13" key="1">
    <citation type="journal article" date="2024" name="Nat. Commun.">
        <title>Phylogenomics reveals the evolutionary origins of lichenization in chlorophyte algae.</title>
        <authorList>
            <person name="Puginier C."/>
            <person name="Libourel C."/>
            <person name="Otte J."/>
            <person name="Skaloud P."/>
            <person name="Haon M."/>
            <person name="Grisel S."/>
            <person name="Petersen M."/>
            <person name="Berrin J.G."/>
            <person name="Delaux P.M."/>
            <person name="Dal Grande F."/>
            <person name="Keller J."/>
        </authorList>
    </citation>
    <scope>NUCLEOTIDE SEQUENCE [LARGE SCALE GENOMIC DNA]</scope>
    <source>
        <strain evidence="12 13">SAG 245.80</strain>
    </source>
</reference>
<keyword evidence="7 9" id="KW-0904">Protein phosphatase</keyword>
<organism evidence="12 13">
    <name type="scientific">Elliptochloris bilobata</name>
    <dbReference type="NCBI Taxonomy" id="381761"/>
    <lineage>
        <taxon>Eukaryota</taxon>
        <taxon>Viridiplantae</taxon>
        <taxon>Chlorophyta</taxon>
        <taxon>core chlorophytes</taxon>
        <taxon>Trebouxiophyceae</taxon>
        <taxon>Trebouxiophyceae incertae sedis</taxon>
        <taxon>Elliptochloris clade</taxon>
        <taxon>Elliptochloris</taxon>
    </lineage>
</organism>
<feature type="compositionally biased region" description="Basic residues" evidence="10">
    <location>
        <begin position="152"/>
        <end position="161"/>
    </location>
</feature>
<evidence type="ECO:0000256" key="8">
    <source>
        <dbReference type="ARBA" id="ARBA00023211"/>
    </source>
</evidence>
<comment type="similarity">
    <text evidence="9">Belongs to the PP2C family.</text>
</comment>
<keyword evidence="8" id="KW-0464">Manganese</keyword>
<dbReference type="Proteomes" id="UP001445335">
    <property type="component" value="Unassembled WGS sequence"/>
</dbReference>
<dbReference type="SMART" id="SM00332">
    <property type="entry name" value="PP2Cc"/>
    <property type="match status" value="1"/>
</dbReference>
<dbReference type="CDD" id="cd00143">
    <property type="entry name" value="PP2Cc"/>
    <property type="match status" value="1"/>
</dbReference>
<evidence type="ECO:0000256" key="2">
    <source>
        <dbReference type="ARBA" id="ARBA00001946"/>
    </source>
</evidence>
<dbReference type="GO" id="GO:0004722">
    <property type="term" value="F:protein serine/threonine phosphatase activity"/>
    <property type="evidence" value="ECO:0007669"/>
    <property type="project" value="UniProtKB-EC"/>
</dbReference>
<dbReference type="PANTHER" id="PTHR13832">
    <property type="entry name" value="PROTEIN PHOSPHATASE 2C"/>
    <property type="match status" value="1"/>
</dbReference>
<keyword evidence="4" id="KW-0479">Metal-binding</keyword>
<dbReference type="Gene3D" id="3.60.40.10">
    <property type="entry name" value="PPM-type phosphatase domain"/>
    <property type="match status" value="2"/>
</dbReference>
<dbReference type="EC" id="3.1.3.16" evidence="3"/>
<dbReference type="PANTHER" id="PTHR13832:SF840">
    <property type="entry name" value="PROTEIN PHOSPHATASE 2C 60-RELATED"/>
    <property type="match status" value="1"/>
</dbReference>
<feature type="compositionally biased region" description="Acidic residues" evidence="10">
    <location>
        <begin position="172"/>
        <end position="193"/>
    </location>
</feature>
<evidence type="ECO:0000256" key="7">
    <source>
        <dbReference type="ARBA" id="ARBA00022912"/>
    </source>
</evidence>
<feature type="compositionally biased region" description="Basic and acidic residues" evidence="10">
    <location>
        <begin position="314"/>
        <end position="323"/>
    </location>
</feature>
<comment type="cofactor">
    <cofactor evidence="2">
        <name>Mg(2+)</name>
        <dbReference type="ChEBI" id="CHEBI:18420"/>
    </cofactor>
</comment>
<name>A0AAW1SDI5_9CHLO</name>
<dbReference type="InterPro" id="IPR001932">
    <property type="entry name" value="PPM-type_phosphatase-like_dom"/>
</dbReference>
<protein>
    <recommendedName>
        <fullName evidence="3">protein-serine/threonine phosphatase</fullName>
        <ecNumber evidence="3">3.1.3.16</ecNumber>
    </recommendedName>
</protein>
<dbReference type="PROSITE" id="PS51746">
    <property type="entry name" value="PPM_2"/>
    <property type="match status" value="1"/>
</dbReference>
<evidence type="ECO:0000256" key="1">
    <source>
        <dbReference type="ARBA" id="ARBA00001936"/>
    </source>
</evidence>
<feature type="compositionally biased region" description="Basic and acidic residues" evidence="10">
    <location>
        <begin position="247"/>
        <end position="261"/>
    </location>
</feature>
<dbReference type="GO" id="GO:0046872">
    <property type="term" value="F:metal ion binding"/>
    <property type="evidence" value="ECO:0007669"/>
    <property type="project" value="UniProtKB-KW"/>
</dbReference>
<keyword evidence="6" id="KW-0460">Magnesium</keyword>
<dbReference type="SUPFAM" id="SSF81606">
    <property type="entry name" value="PP2C-like"/>
    <property type="match status" value="2"/>
</dbReference>
<comment type="caution">
    <text evidence="12">The sequence shown here is derived from an EMBL/GenBank/DDBJ whole genome shotgun (WGS) entry which is preliminary data.</text>
</comment>
<sequence length="568" mass="59755">MGAYLSAPVTDKDTSEGENEQFQYGVCAMQGWRTEMEDAHATVLQLDPEGTTAMFGVFDGHGGKQVAKYTAQHLASALMETEAWRSGDRARALEQAFLELDRRMALPENRAELAEMAGAQEEEDSQNRADVVLPAVLRDALEAARARVSKRAAARQRRAKARGATGERDGGDPEVEGEGDPEAEEDDEDEDFEFEHSDLIEMLEAASDDSDDEGSSGSEDAEHPPDIEAALAAKDALEGGSGPSDKVAADDRSGVDEREAGGGDEDAGDKASAGGGAGDGAAEEAGRLRNGAKRKRSARAVPTQKPEQRATNGDSREHALDKEDSSDEEEEEPLARTPAESAKYIGPSAGCTAVVALVSGDELLVANAGDSRCVCSRRGAAVAMTTDHKPTDTAENERIRKAGGYVAEGRVNGSLNLSRALGDMEYKQSAALGPEAQIVTAVPEIRRLALEPGDEFLLLACDGIWDVLSNQQAVDFVRERLARGDHPRSACEDLCNRCLAPDTEGSEGKGCDNMSAMVVTLRAFSPFADAGPGRPDVDLAALPPKPADAAAAVIGVPPEAGAPGPSAD</sequence>
<accession>A0AAW1SDI5</accession>
<proteinExistence type="inferred from homology"/>
<evidence type="ECO:0000313" key="12">
    <source>
        <dbReference type="EMBL" id="KAK9843641.1"/>
    </source>
</evidence>
<keyword evidence="13" id="KW-1185">Reference proteome</keyword>
<evidence type="ECO:0000256" key="3">
    <source>
        <dbReference type="ARBA" id="ARBA00013081"/>
    </source>
</evidence>
<dbReference type="InterPro" id="IPR000222">
    <property type="entry name" value="PP2C_BS"/>
</dbReference>
<evidence type="ECO:0000256" key="4">
    <source>
        <dbReference type="ARBA" id="ARBA00022723"/>
    </source>
</evidence>
<dbReference type="EMBL" id="JALJOU010000005">
    <property type="protein sequence ID" value="KAK9843641.1"/>
    <property type="molecule type" value="Genomic_DNA"/>
</dbReference>
<comment type="cofactor">
    <cofactor evidence="1">
        <name>Mn(2+)</name>
        <dbReference type="ChEBI" id="CHEBI:29035"/>
    </cofactor>
</comment>
<keyword evidence="5 9" id="KW-0378">Hydrolase</keyword>
<dbReference type="Pfam" id="PF00481">
    <property type="entry name" value="PP2C"/>
    <property type="match status" value="2"/>
</dbReference>
<feature type="domain" description="PPM-type phosphatase" evidence="11">
    <location>
        <begin position="23"/>
        <end position="521"/>
    </location>
</feature>
<dbReference type="InterPro" id="IPR036457">
    <property type="entry name" value="PPM-type-like_dom_sf"/>
</dbReference>
<evidence type="ECO:0000313" key="13">
    <source>
        <dbReference type="Proteomes" id="UP001445335"/>
    </source>
</evidence>